<dbReference type="Proteomes" id="UP000799118">
    <property type="component" value="Unassembled WGS sequence"/>
</dbReference>
<reference evidence="2" key="1">
    <citation type="journal article" date="2019" name="Environ. Microbiol.">
        <title>Fungal ecological strategies reflected in gene transcription - a case study of two litter decomposers.</title>
        <authorList>
            <person name="Barbi F."/>
            <person name="Kohler A."/>
            <person name="Barry K."/>
            <person name="Baskaran P."/>
            <person name="Daum C."/>
            <person name="Fauchery L."/>
            <person name="Ihrmark K."/>
            <person name="Kuo A."/>
            <person name="LaButti K."/>
            <person name="Lipzen A."/>
            <person name="Morin E."/>
            <person name="Grigoriev I.V."/>
            <person name="Henrissat B."/>
            <person name="Lindahl B."/>
            <person name="Martin F."/>
        </authorList>
    </citation>
    <scope>NUCLEOTIDE SEQUENCE</scope>
    <source>
        <strain evidence="2">JB14</strain>
    </source>
</reference>
<dbReference type="InterPro" id="IPR006073">
    <property type="entry name" value="GTP-bd"/>
</dbReference>
<dbReference type="GO" id="GO:0005525">
    <property type="term" value="F:GTP binding"/>
    <property type="evidence" value="ECO:0007669"/>
    <property type="project" value="InterPro"/>
</dbReference>
<feature type="domain" description="G" evidence="1">
    <location>
        <begin position="29"/>
        <end position="101"/>
    </location>
</feature>
<dbReference type="OrthoDB" id="391988at2759"/>
<evidence type="ECO:0000313" key="2">
    <source>
        <dbReference type="EMBL" id="KAE9400638.1"/>
    </source>
</evidence>
<dbReference type="EMBL" id="ML769454">
    <property type="protein sequence ID" value="KAE9400638.1"/>
    <property type="molecule type" value="Genomic_DNA"/>
</dbReference>
<dbReference type="InterPro" id="IPR027417">
    <property type="entry name" value="P-loop_NTPase"/>
</dbReference>
<gene>
    <name evidence="2" type="ORF">BT96DRAFT_1018650</name>
</gene>
<accession>A0A6A4HTK2</accession>
<name>A0A6A4HTK2_9AGAR</name>
<dbReference type="SUPFAM" id="SSF52540">
    <property type="entry name" value="P-loop containing nucleoside triphosphate hydrolases"/>
    <property type="match status" value="1"/>
</dbReference>
<keyword evidence="3" id="KW-1185">Reference proteome</keyword>
<evidence type="ECO:0000313" key="3">
    <source>
        <dbReference type="Proteomes" id="UP000799118"/>
    </source>
</evidence>
<organism evidence="2 3">
    <name type="scientific">Gymnopus androsaceus JB14</name>
    <dbReference type="NCBI Taxonomy" id="1447944"/>
    <lineage>
        <taxon>Eukaryota</taxon>
        <taxon>Fungi</taxon>
        <taxon>Dikarya</taxon>
        <taxon>Basidiomycota</taxon>
        <taxon>Agaricomycotina</taxon>
        <taxon>Agaricomycetes</taxon>
        <taxon>Agaricomycetidae</taxon>
        <taxon>Agaricales</taxon>
        <taxon>Marasmiineae</taxon>
        <taxon>Omphalotaceae</taxon>
        <taxon>Gymnopus</taxon>
    </lineage>
</organism>
<proteinExistence type="predicted"/>
<protein>
    <recommendedName>
        <fullName evidence="1">G domain-containing protein</fullName>
    </recommendedName>
</protein>
<dbReference type="Gene3D" id="3.40.50.300">
    <property type="entry name" value="P-loop containing nucleotide triphosphate hydrolases"/>
    <property type="match status" value="1"/>
</dbReference>
<dbReference type="AlphaFoldDB" id="A0A6A4HTK2"/>
<evidence type="ECO:0000259" key="1">
    <source>
        <dbReference type="Pfam" id="PF01926"/>
    </source>
</evidence>
<dbReference type="Pfam" id="PF01926">
    <property type="entry name" value="MMR_HSR1"/>
    <property type="match status" value="1"/>
</dbReference>
<sequence length="491" mass="54949">MEEQPENFNFDGEFESTVDGILQSCPGFRILVLGRSGVGKSHLINAVFGTDFTVVQHGRTPGVSNINDEIISQKNPRLILHDSQGFSHGDAGNFETVKRFIEERSKMPELKDRLHAIWLCTEIPTFGSALLESAEEEIIALKDSIRVPIIAEEEEDLYGDIEEAIGMNDDIDCSADLETLAAEAPLVDPDILSHADSKLSEEFVQAESGLKDVPWVGVSVWPNYTHKLDELVKITLDNIDQSVRLLWAITQQQSADLKIHASTKIGKQRYWRRSIHGPPTARTLFGSMAEGSSPSYRIWGLDDPDRVLLSTTVTSTLSEVQTDLVPERTRALKNFSAGTGDRRCWPHFRYSTSGVAPPAAPFAIPIAVGLIFAAWVYEAVSVTPGILRGMMGYIVDLNVLMQSLFFLMQARKDASKSTTITDRFFKLALRAYTHNRDQEHSLARVHDEIRTFATRSKAFKCEQVIKEIERLIEVHRFKPSEAFVKEAKEST</sequence>